<feature type="transmembrane region" description="Helical" evidence="1">
    <location>
        <begin position="7"/>
        <end position="26"/>
    </location>
</feature>
<protein>
    <submittedName>
        <fullName evidence="2">Uncharacterized protein</fullName>
    </submittedName>
</protein>
<keyword evidence="1" id="KW-0472">Membrane</keyword>
<name>A0A6G9XXI5_NOCBR</name>
<dbReference type="EMBL" id="CP046171">
    <property type="protein sequence ID" value="QIS05655.1"/>
    <property type="molecule type" value="Genomic_DNA"/>
</dbReference>
<keyword evidence="1" id="KW-1133">Transmembrane helix</keyword>
<accession>A0A6G9XXI5</accession>
<dbReference type="PROSITE" id="PS51257">
    <property type="entry name" value="PROKAR_LIPOPROTEIN"/>
    <property type="match status" value="1"/>
</dbReference>
<gene>
    <name evidence="2" type="ORF">F5X71_28075</name>
</gene>
<evidence type="ECO:0000313" key="3">
    <source>
        <dbReference type="Proteomes" id="UP000501705"/>
    </source>
</evidence>
<reference evidence="2 3" key="1">
    <citation type="journal article" date="2019" name="ACS Chem. Biol.">
        <title>Identification and Mobilization of a Cryptic Antibiotic Biosynthesis Gene Locus from a Human-Pathogenic Nocardia Isolate.</title>
        <authorList>
            <person name="Herisse M."/>
            <person name="Ishida K."/>
            <person name="Porter J.L."/>
            <person name="Howden B."/>
            <person name="Hertweck C."/>
            <person name="Stinear T.P."/>
            <person name="Pidot S.J."/>
        </authorList>
    </citation>
    <scope>NUCLEOTIDE SEQUENCE [LARGE SCALE GENOMIC DNA]</scope>
    <source>
        <strain evidence="2 3">AUSMDU00024985</strain>
    </source>
</reference>
<keyword evidence="1" id="KW-0812">Transmembrane</keyword>
<dbReference type="Proteomes" id="UP000501705">
    <property type="component" value="Chromosome"/>
</dbReference>
<dbReference type="AlphaFoldDB" id="A0A6G9XXI5"/>
<organism evidence="2 3">
    <name type="scientific">Nocardia brasiliensis</name>
    <dbReference type="NCBI Taxonomy" id="37326"/>
    <lineage>
        <taxon>Bacteria</taxon>
        <taxon>Bacillati</taxon>
        <taxon>Actinomycetota</taxon>
        <taxon>Actinomycetes</taxon>
        <taxon>Mycobacteriales</taxon>
        <taxon>Nocardiaceae</taxon>
        <taxon>Nocardia</taxon>
    </lineage>
</organism>
<sequence length="108" mass="12122">MANMARGLLATLFVLATFVFGCYWYVFGRPDWLWNGPKTIAVSGQRFAVAGLYDQSRGPVQCLAERRSILLTGLEFCVIDEAEPTTAALFWYLGEVYTFNIQDPLGFP</sequence>
<dbReference type="RefSeq" id="WP_167464725.1">
    <property type="nucleotide sequence ID" value="NZ_CP046171.1"/>
</dbReference>
<evidence type="ECO:0000313" key="2">
    <source>
        <dbReference type="EMBL" id="QIS05655.1"/>
    </source>
</evidence>
<evidence type="ECO:0000256" key="1">
    <source>
        <dbReference type="SAM" id="Phobius"/>
    </source>
</evidence>
<proteinExistence type="predicted"/>